<gene>
    <name evidence="6" type="primary">def</name>
    <name evidence="7" type="ORF">EEI45_06965</name>
</gene>
<dbReference type="CDD" id="cd00487">
    <property type="entry name" value="Pep_deformylase"/>
    <property type="match status" value="1"/>
</dbReference>
<dbReference type="PANTHER" id="PTHR10458:SF8">
    <property type="entry name" value="PEPTIDE DEFORMYLASE 2"/>
    <property type="match status" value="1"/>
</dbReference>
<dbReference type="SUPFAM" id="SSF56420">
    <property type="entry name" value="Peptide deformylase"/>
    <property type="match status" value="1"/>
</dbReference>
<reference evidence="7 8" key="1">
    <citation type="journal article" date="2020" name="Int. J. Syst. Evol. Microbiol.">
        <title>Description of Erysipelothrix piscisicarius sp. nov., an emergent fish pathogen, and assessment of virulence using a tiger barb (Puntigrus tetrazona) infection model.</title>
        <authorList>
            <person name="Pomaranski E.K."/>
            <person name="Griffin M.J."/>
            <person name="Camus A.C."/>
            <person name="Armwood A.R."/>
            <person name="Shelley J."/>
            <person name="Waldbieser G.C."/>
            <person name="LaFrentz B.R."/>
            <person name="Garcia J.C."/>
            <person name="Yanong R."/>
            <person name="Soto E."/>
        </authorList>
    </citation>
    <scope>NUCLEOTIDE SEQUENCE [LARGE SCALE GENOMIC DNA]</scope>
    <source>
        <strain evidence="7 8">15TAL0474</strain>
    </source>
</reference>
<dbReference type="PANTHER" id="PTHR10458">
    <property type="entry name" value="PEPTIDE DEFORMYLASE"/>
    <property type="match status" value="1"/>
</dbReference>
<keyword evidence="8" id="KW-1185">Reference proteome</keyword>
<dbReference type="EC" id="3.5.1.88" evidence="6"/>
<accession>A0A3S8RNH6</accession>
<evidence type="ECO:0000256" key="6">
    <source>
        <dbReference type="HAMAP-Rule" id="MF_00163"/>
    </source>
</evidence>
<evidence type="ECO:0000256" key="2">
    <source>
        <dbReference type="ARBA" id="ARBA00022723"/>
    </source>
</evidence>
<proteinExistence type="inferred from homology"/>
<dbReference type="Pfam" id="PF01327">
    <property type="entry name" value="Pep_deformylase"/>
    <property type="match status" value="1"/>
</dbReference>
<name>A0A3S8RNH6_9FIRM</name>
<evidence type="ECO:0000256" key="3">
    <source>
        <dbReference type="ARBA" id="ARBA00022801"/>
    </source>
</evidence>
<dbReference type="Proteomes" id="UP000278804">
    <property type="component" value="Chromosome"/>
</dbReference>
<keyword evidence="3 6" id="KW-0378">Hydrolase</keyword>
<feature type="binding site" evidence="6">
    <location>
        <position position="164"/>
    </location>
    <ligand>
        <name>Fe cation</name>
        <dbReference type="ChEBI" id="CHEBI:24875"/>
    </ligand>
</feature>
<comment type="similarity">
    <text evidence="1 6">Belongs to the polypeptide deformylase family.</text>
</comment>
<dbReference type="FunFam" id="3.90.45.10:FF:000002">
    <property type="entry name" value="Peptide deformylase"/>
    <property type="match status" value="1"/>
</dbReference>
<comment type="catalytic activity">
    <reaction evidence="6">
        <text>N-terminal N-formyl-L-methionyl-[peptide] + H2O = N-terminal L-methionyl-[peptide] + formate</text>
        <dbReference type="Rhea" id="RHEA:24420"/>
        <dbReference type="Rhea" id="RHEA-COMP:10639"/>
        <dbReference type="Rhea" id="RHEA-COMP:10640"/>
        <dbReference type="ChEBI" id="CHEBI:15377"/>
        <dbReference type="ChEBI" id="CHEBI:15740"/>
        <dbReference type="ChEBI" id="CHEBI:49298"/>
        <dbReference type="ChEBI" id="CHEBI:64731"/>
        <dbReference type="EC" id="3.5.1.88"/>
    </reaction>
</comment>
<dbReference type="Gene3D" id="3.90.45.10">
    <property type="entry name" value="Peptide deformylase"/>
    <property type="match status" value="1"/>
</dbReference>
<dbReference type="HAMAP" id="MF_00163">
    <property type="entry name" value="Pep_deformylase"/>
    <property type="match status" value="1"/>
</dbReference>
<dbReference type="InterPro" id="IPR036821">
    <property type="entry name" value="Peptide_deformylase_sf"/>
</dbReference>
<dbReference type="GO" id="GO:0006412">
    <property type="term" value="P:translation"/>
    <property type="evidence" value="ECO:0007669"/>
    <property type="project" value="UniProtKB-UniRule"/>
</dbReference>
<dbReference type="NCBIfam" id="TIGR00079">
    <property type="entry name" value="pept_deformyl"/>
    <property type="match status" value="1"/>
</dbReference>
<comment type="function">
    <text evidence="6">Removes the formyl group from the N-terminal Met of newly synthesized proteins. Requires at least a dipeptide for an efficient rate of reaction. N-terminal L-methionine is a prerequisite for activity but the enzyme has broad specificity at other positions.</text>
</comment>
<keyword evidence="5 6" id="KW-0408">Iron</keyword>
<protein>
    <recommendedName>
        <fullName evidence="6">Peptide deformylase</fullName>
        <shortName evidence="6">PDF</shortName>
        <ecNumber evidence="6">3.5.1.88</ecNumber>
    </recommendedName>
    <alternativeName>
        <fullName evidence="6">Polypeptide deformylase</fullName>
    </alternativeName>
</protein>
<evidence type="ECO:0000256" key="4">
    <source>
        <dbReference type="ARBA" id="ARBA00022917"/>
    </source>
</evidence>
<dbReference type="EMBL" id="CP034234">
    <property type="protein sequence ID" value="AZK44500.1"/>
    <property type="molecule type" value="Genomic_DNA"/>
</dbReference>
<organism evidence="7 8">
    <name type="scientific">Erysipelothrix piscisicarius</name>
    <dbReference type="NCBI Taxonomy" id="2485784"/>
    <lineage>
        <taxon>Bacteria</taxon>
        <taxon>Bacillati</taxon>
        <taxon>Bacillota</taxon>
        <taxon>Erysipelotrichia</taxon>
        <taxon>Erysipelotrichales</taxon>
        <taxon>Erysipelotrichaceae</taxon>
        <taxon>Erysipelothrix</taxon>
    </lineage>
</organism>
<dbReference type="PRINTS" id="PR01576">
    <property type="entry name" value="PDEFORMYLASE"/>
</dbReference>
<dbReference type="GO" id="GO:0042586">
    <property type="term" value="F:peptide deformylase activity"/>
    <property type="evidence" value="ECO:0007669"/>
    <property type="project" value="UniProtKB-UniRule"/>
</dbReference>
<keyword evidence="4 6" id="KW-0648">Protein biosynthesis</keyword>
<comment type="cofactor">
    <cofactor evidence="6">
        <name>Fe(2+)</name>
        <dbReference type="ChEBI" id="CHEBI:29033"/>
    </cofactor>
    <text evidence="6">Binds 1 Fe(2+) ion.</text>
</comment>
<dbReference type="InterPro" id="IPR023635">
    <property type="entry name" value="Peptide_deformylase"/>
</dbReference>
<evidence type="ECO:0000313" key="7">
    <source>
        <dbReference type="EMBL" id="AZK44500.1"/>
    </source>
</evidence>
<keyword evidence="2 6" id="KW-0479">Metal-binding</keyword>
<dbReference type="AlphaFoldDB" id="A0A3S8RNH6"/>
<evidence type="ECO:0000256" key="1">
    <source>
        <dbReference type="ARBA" id="ARBA00010759"/>
    </source>
</evidence>
<evidence type="ECO:0000256" key="5">
    <source>
        <dbReference type="ARBA" id="ARBA00023004"/>
    </source>
</evidence>
<feature type="active site" evidence="6">
    <location>
        <position position="161"/>
    </location>
</feature>
<dbReference type="KEGG" id="eri:EEI45_06965"/>
<dbReference type="GO" id="GO:0046872">
    <property type="term" value="F:metal ion binding"/>
    <property type="evidence" value="ECO:0007669"/>
    <property type="project" value="UniProtKB-KW"/>
</dbReference>
<dbReference type="PIRSF" id="PIRSF004749">
    <property type="entry name" value="Pep_def"/>
    <property type="match status" value="1"/>
</dbReference>
<sequence>MHDINMDTIVLDPNPVLRQKCEPVSFPFSEEDRNTLENMLQYVRDSRDPELAEKYNLQPANGIAAPQIGVAKQMTALVVDLEDKHGNVKTVEYALVNPKIVSHSVKQCALSYGEGCLSIRKDYPGLVRRSQRIKVLAYDMITDQRIEIVAKDILAIVLQHEIDHLNGVLFYDHIDSKDPWMAEKGLKIIE</sequence>
<dbReference type="RefSeq" id="WP_125164669.1">
    <property type="nucleotide sequence ID" value="NZ_CP034234.1"/>
</dbReference>
<feature type="binding site" evidence="6">
    <location>
        <position position="116"/>
    </location>
    <ligand>
        <name>Fe cation</name>
        <dbReference type="ChEBI" id="CHEBI:24875"/>
    </ligand>
</feature>
<feature type="binding site" evidence="6">
    <location>
        <position position="160"/>
    </location>
    <ligand>
        <name>Fe cation</name>
        <dbReference type="ChEBI" id="CHEBI:24875"/>
    </ligand>
</feature>
<evidence type="ECO:0000313" key="8">
    <source>
        <dbReference type="Proteomes" id="UP000278804"/>
    </source>
</evidence>